<dbReference type="InterPro" id="IPR000421">
    <property type="entry name" value="FA58C"/>
</dbReference>
<dbReference type="AlphaFoldDB" id="A0A2V5KHT3"/>
<accession>A0A2V5KHT3</accession>
<dbReference type="Gene3D" id="2.60.120.260">
    <property type="entry name" value="Galactose-binding domain-like"/>
    <property type="match status" value="2"/>
</dbReference>
<organism evidence="3 4">
    <name type="scientific">Paenibacillus flagellatus</name>
    <dbReference type="NCBI Taxonomy" id="2211139"/>
    <lineage>
        <taxon>Bacteria</taxon>
        <taxon>Bacillati</taxon>
        <taxon>Bacillota</taxon>
        <taxon>Bacilli</taxon>
        <taxon>Bacillales</taxon>
        <taxon>Paenibacillaceae</taxon>
        <taxon>Paenibacillus</taxon>
    </lineage>
</organism>
<name>A0A2V5KHT3_9BACL</name>
<dbReference type="CDD" id="cd15482">
    <property type="entry name" value="Sialidase_non-viral"/>
    <property type="match status" value="1"/>
</dbReference>
<dbReference type="Pfam" id="PF00754">
    <property type="entry name" value="F5_F8_type_C"/>
    <property type="match status" value="2"/>
</dbReference>
<dbReference type="InterPro" id="IPR036278">
    <property type="entry name" value="Sialidase_sf"/>
</dbReference>
<dbReference type="EMBL" id="QJVJ01000006">
    <property type="protein sequence ID" value="PYI53920.1"/>
    <property type="molecule type" value="Genomic_DNA"/>
</dbReference>
<comment type="caution">
    <text evidence="3">The sequence shown here is derived from an EMBL/GenBank/DDBJ whole genome shotgun (WGS) entry which is preliminary data.</text>
</comment>
<evidence type="ECO:0000313" key="4">
    <source>
        <dbReference type="Proteomes" id="UP000247476"/>
    </source>
</evidence>
<evidence type="ECO:0008006" key="5">
    <source>
        <dbReference type="Google" id="ProtNLM"/>
    </source>
</evidence>
<keyword evidence="4" id="KW-1185">Reference proteome</keyword>
<gene>
    <name evidence="3" type="ORF">DLM86_15310</name>
</gene>
<feature type="domain" description="F5/8 type C" evidence="1">
    <location>
        <begin position="470"/>
        <end position="570"/>
    </location>
</feature>
<sequence length="739" mass="82118">MQAYSMTTRCPQKMKRSFSKEELSMKRFVKAVSLGLVALLLSGVAATDPAGAAPLQVDDPAVPDVKIVSPENSACLKWDFDKNRIENETVPCPWFSSVAKLANGDLYVAYNLSISHSAHGDIAARRSTDNGLTWSEETIIVDDSIDDREPNLTVLRNGDVLLSYFDYVPGRTQNRRKVYIRRSTDNGLTWGPPIVPPTLFYDHPRGYAAVSSEMVELDNGDILMPIYGLRNHDGTMGHFGAHVLRSRDGGYTWLKEDERVAMWGGYEYEGYDFDTNAIGYPEPALADLGNGHVMMVSRTSRPKFIPGTTDANPDLHIMRVSHSYDYGNTWSAPVDEPSLRGHAPHFLKLKNGTHFLTYGAMGFQGVGGRPVVGRMYVDSKGWSYTQSKLLYRNSRAFDDMSYPVSVELDDGRVFTVYYNRAEGILGGTYTRPDPYRLDLWKMFLNGQAAYQTDMTHRASSKPMMQPWGPLDGNTSYWYTAASATGAPPAKYWQLDLDKAYPITDIGVVLKPGYKESATVDVSVYGSGDWQTVRTYTMQQTDDYDWTSFGTERDVKHVRVNITDSQGNGAATLNDLAIRVAPTTFYRSRSLKMDLWQMMRTGRATIGGNMNYVDPSGTYPGLNPAGPIDGKAEYNYSATADCTGCTGTWQLSFDQPYTFDKVGLMLKPGYQESAVVEVSTDGTTWTSAASLNAADTNAVQYLTFSPTTAQYVRVRISQVSSGWPQLAEFELYTTSPMLQP</sequence>
<feature type="domain" description="Sialidase" evidence="2">
    <location>
        <begin position="105"/>
        <end position="413"/>
    </location>
</feature>
<dbReference type="InterPro" id="IPR008979">
    <property type="entry name" value="Galactose-bd-like_sf"/>
</dbReference>
<protein>
    <recommendedName>
        <fullName evidence="5">F5/8 type C domain-containing protein</fullName>
    </recommendedName>
</protein>
<dbReference type="Pfam" id="PF13088">
    <property type="entry name" value="BNR_2"/>
    <property type="match status" value="1"/>
</dbReference>
<feature type="domain" description="F5/8 type C" evidence="1">
    <location>
        <begin position="622"/>
        <end position="728"/>
    </location>
</feature>
<evidence type="ECO:0000259" key="2">
    <source>
        <dbReference type="Pfam" id="PF13088"/>
    </source>
</evidence>
<dbReference type="SUPFAM" id="SSF50939">
    <property type="entry name" value="Sialidases"/>
    <property type="match status" value="1"/>
</dbReference>
<dbReference type="SUPFAM" id="SSF49785">
    <property type="entry name" value="Galactose-binding domain-like"/>
    <property type="match status" value="2"/>
</dbReference>
<dbReference type="Proteomes" id="UP000247476">
    <property type="component" value="Unassembled WGS sequence"/>
</dbReference>
<dbReference type="PANTHER" id="PTHR43752">
    <property type="entry name" value="BNR/ASP-BOX REPEAT FAMILY PROTEIN"/>
    <property type="match status" value="1"/>
</dbReference>
<evidence type="ECO:0000259" key="1">
    <source>
        <dbReference type="Pfam" id="PF00754"/>
    </source>
</evidence>
<proteinExistence type="predicted"/>
<dbReference type="PANTHER" id="PTHR43752:SF2">
    <property type="entry name" value="BNR_ASP-BOX REPEAT FAMILY PROTEIN"/>
    <property type="match status" value="1"/>
</dbReference>
<dbReference type="Gene3D" id="2.120.10.10">
    <property type="match status" value="1"/>
</dbReference>
<reference evidence="3 4" key="1">
    <citation type="submission" date="2018-05" db="EMBL/GenBank/DDBJ databases">
        <title>Paenibacillus flagellatus sp. nov., isolated from selenium mineral soil.</title>
        <authorList>
            <person name="Dai X."/>
        </authorList>
    </citation>
    <scope>NUCLEOTIDE SEQUENCE [LARGE SCALE GENOMIC DNA]</scope>
    <source>
        <strain evidence="3 4">DXL2</strain>
    </source>
</reference>
<evidence type="ECO:0000313" key="3">
    <source>
        <dbReference type="EMBL" id="PYI53920.1"/>
    </source>
</evidence>
<dbReference type="InterPro" id="IPR011040">
    <property type="entry name" value="Sialidase"/>
</dbReference>